<keyword evidence="13" id="KW-1185">Reference proteome</keyword>
<comment type="subcellular location">
    <subcellularLocation>
        <location evidence="1">Cell outer membrane</location>
        <topology evidence="1">Multi-pass membrane protein</topology>
    </subcellularLocation>
</comment>
<feature type="domain" description="Outer membrane protein beta-barrel" evidence="10">
    <location>
        <begin position="437"/>
        <end position="778"/>
    </location>
</feature>
<dbReference type="Proteomes" id="UP001167831">
    <property type="component" value="Unassembled WGS sequence"/>
</dbReference>
<dbReference type="Gene3D" id="2.170.130.10">
    <property type="entry name" value="TonB-dependent receptor, plug domain"/>
    <property type="match status" value="1"/>
</dbReference>
<keyword evidence="4" id="KW-0812">Transmembrane</keyword>
<feature type="domain" description="TonB-dependent receptor plug" evidence="9">
    <location>
        <begin position="140"/>
        <end position="212"/>
    </location>
</feature>
<protein>
    <submittedName>
        <fullName evidence="12">TonB-dependent receptor</fullName>
    </submittedName>
</protein>
<dbReference type="RefSeq" id="WP_289824488.1">
    <property type="nucleotide sequence ID" value="NZ_JAUEIE010000001.1"/>
</dbReference>
<feature type="signal peptide" evidence="8">
    <location>
        <begin position="1"/>
        <end position="19"/>
    </location>
</feature>
<dbReference type="InterPro" id="IPR039426">
    <property type="entry name" value="TonB-dep_rcpt-like"/>
</dbReference>
<evidence type="ECO:0000313" key="11">
    <source>
        <dbReference type="EMBL" id="MDN0021681.1"/>
    </source>
</evidence>
<sequence>MTRFFIILIMSVMSAAVCAQSTAPAVKGSVVDASTGKPVEYAGVTLTDTNNNTIASAEVEDGRIEIHTAREGRFIVTIMLLGYRTYRSDTLDIRRGRTADLGTIRMEMEESSLEEVVVTRDRSKVVYRLDRRRIDASSVLSASGGTAADVLKSTPSVRVDADGNVSFRGSTGFLVYVNGKPSMLEGTQALEQIAAADIDAIEIMTTPSARYKTEGDVGIINITTRRHADNGISGAAHLSGSTIGTWNTDATIGWRGGASRWYVGMAASDIRGKSDFRQKKTTVVDDFTTTSDADGTRHSDKISYIGRAGWEYDSGAHHLQAELQGGMTDNRRGGDMGYYEHRTKGDEVMNDGLYDSHDRYSNEKRLAQLSADYVLNLNGRGDRISVSGRLRHDWYALEYTESNMFDGSGARYEGTRGYEKEHHWDFDGVASLLVNYRPSGRIEAGYQYTSYSEHGEYNIKYWDRKMKDFVWQDNLHAPFFYRRQIHSLYAMLTDRMGKVEFDAGLRADHTIDELTISVAGADRYIRRLELFPSAHVSYDAGRGNVFTLGYSYRTNRPGIWQLEPYITYEDYYTKQIGNPDIRPEYIHTVEVGYRKSFAQENSVSLTAFCRSRRGVMDKVRVPYEPGVTLDSLINAGNDITFGLELNSHMRLLRCWDMTLNGSLFRYEFTSRYEGCADAANTSYSLSMMNNFSLGRSTRMQFDANFVGPTVLTQGREKAYCYFDLAVRRQLMRDRLAVSLVAHDVFRTARYDNRRSTATLMSSTYVRPKYPNIMLSVSYFFNASGGKTQGGKVSSGAMFEGKDF</sequence>
<keyword evidence="5 8" id="KW-0732">Signal</keyword>
<evidence type="ECO:0000313" key="14">
    <source>
        <dbReference type="Proteomes" id="UP001168478"/>
    </source>
</evidence>
<keyword evidence="6" id="KW-0472">Membrane</keyword>
<dbReference type="Proteomes" id="UP001168478">
    <property type="component" value="Unassembled WGS sequence"/>
</dbReference>
<evidence type="ECO:0000256" key="5">
    <source>
        <dbReference type="ARBA" id="ARBA00022729"/>
    </source>
</evidence>
<evidence type="ECO:0000259" key="9">
    <source>
        <dbReference type="Pfam" id="PF07715"/>
    </source>
</evidence>
<organism evidence="12 14">
    <name type="scientific">Leyella lascolaii</name>
    <dbReference type="NCBI Taxonomy" id="1776379"/>
    <lineage>
        <taxon>Bacteria</taxon>
        <taxon>Pseudomonadati</taxon>
        <taxon>Bacteroidota</taxon>
        <taxon>Bacteroidia</taxon>
        <taxon>Bacteroidales</taxon>
        <taxon>Prevotellaceae</taxon>
        <taxon>Leyella</taxon>
    </lineage>
</organism>
<feature type="chain" id="PRO_5043588780" evidence="8">
    <location>
        <begin position="20"/>
        <end position="803"/>
    </location>
</feature>
<gene>
    <name evidence="11" type="ORF">QVN81_01395</name>
    <name evidence="12" type="ORF">QVN84_01385</name>
</gene>
<dbReference type="PANTHER" id="PTHR30069:SF29">
    <property type="entry name" value="HEMOGLOBIN AND HEMOGLOBIN-HAPTOGLOBIN-BINDING PROTEIN 1-RELATED"/>
    <property type="match status" value="1"/>
</dbReference>
<evidence type="ECO:0000256" key="3">
    <source>
        <dbReference type="ARBA" id="ARBA00022452"/>
    </source>
</evidence>
<evidence type="ECO:0000313" key="13">
    <source>
        <dbReference type="Proteomes" id="UP001167831"/>
    </source>
</evidence>
<dbReference type="GO" id="GO:0015344">
    <property type="term" value="F:siderophore uptake transmembrane transporter activity"/>
    <property type="evidence" value="ECO:0007669"/>
    <property type="project" value="TreeGrafter"/>
</dbReference>
<dbReference type="Gene3D" id="2.60.40.1120">
    <property type="entry name" value="Carboxypeptidase-like, regulatory domain"/>
    <property type="match status" value="1"/>
</dbReference>
<dbReference type="InterPro" id="IPR041700">
    <property type="entry name" value="OMP_b-brl_3"/>
</dbReference>
<keyword evidence="12" id="KW-0675">Receptor</keyword>
<dbReference type="Gene3D" id="2.40.170.20">
    <property type="entry name" value="TonB-dependent receptor, beta-barrel domain"/>
    <property type="match status" value="1"/>
</dbReference>
<proteinExistence type="predicted"/>
<dbReference type="AlphaFoldDB" id="A0AAW7JSC4"/>
<name>A0AAW7JSC4_9BACT</name>
<evidence type="ECO:0000256" key="6">
    <source>
        <dbReference type="ARBA" id="ARBA00023136"/>
    </source>
</evidence>
<dbReference type="SUPFAM" id="SSF49452">
    <property type="entry name" value="Starch-binding domain-like"/>
    <property type="match status" value="1"/>
</dbReference>
<evidence type="ECO:0000256" key="2">
    <source>
        <dbReference type="ARBA" id="ARBA00022448"/>
    </source>
</evidence>
<dbReference type="Pfam" id="PF07715">
    <property type="entry name" value="Plug"/>
    <property type="match status" value="1"/>
</dbReference>
<keyword evidence="3" id="KW-1134">Transmembrane beta strand</keyword>
<dbReference type="InterPro" id="IPR013784">
    <property type="entry name" value="Carb-bd-like_fold"/>
</dbReference>
<evidence type="ECO:0000256" key="4">
    <source>
        <dbReference type="ARBA" id="ARBA00022692"/>
    </source>
</evidence>
<dbReference type="GO" id="GO:0044718">
    <property type="term" value="P:siderophore transmembrane transport"/>
    <property type="evidence" value="ECO:0007669"/>
    <property type="project" value="TreeGrafter"/>
</dbReference>
<accession>A0AAW7JSC4</accession>
<dbReference type="InterPro" id="IPR036942">
    <property type="entry name" value="Beta-barrel_TonB_sf"/>
</dbReference>
<evidence type="ECO:0000256" key="8">
    <source>
        <dbReference type="SAM" id="SignalP"/>
    </source>
</evidence>
<keyword evidence="2" id="KW-0813">Transport</keyword>
<dbReference type="EMBL" id="JAUEIF010000001">
    <property type="protein sequence ID" value="MDN0024177.1"/>
    <property type="molecule type" value="Genomic_DNA"/>
</dbReference>
<dbReference type="PANTHER" id="PTHR30069">
    <property type="entry name" value="TONB-DEPENDENT OUTER MEMBRANE RECEPTOR"/>
    <property type="match status" value="1"/>
</dbReference>
<evidence type="ECO:0000256" key="1">
    <source>
        <dbReference type="ARBA" id="ARBA00004571"/>
    </source>
</evidence>
<dbReference type="GO" id="GO:0030246">
    <property type="term" value="F:carbohydrate binding"/>
    <property type="evidence" value="ECO:0007669"/>
    <property type="project" value="InterPro"/>
</dbReference>
<reference evidence="12" key="2">
    <citation type="submission" date="2023-08" db="EMBL/GenBank/DDBJ databases">
        <title>Identification and characterization of horizontal gene transfer across gut microbiota members of farm animals based on homology search.</title>
        <authorList>
            <person name="Schwarzerova J."/>
            <person name="Nykrynova M."/>
            <person name="Jureckova K."/>
            <person name="Cejkova D."/>
            <person name="Rychlik I."/>
        </authorList>
    </citation>
    <scope>NUCLEOTIDE SEQUENCE</scope>
    <source>
        <strain evidence="12">ET15</strain>
        <strain evidence="11">ET37</strain>
    </source>
</reference>
<dbReference type="GO" id="GO:0009279">
    <property type="term" value="C:cell outer membrane"/>
    <property type="evidence" value="ECO:0007669"/>
    <property type="project" value="UniProtKB-SubCell"/>
</dbReference>
<keyword evidence="7" id="KW-0998">Cell outer membrane</keyword>
<dbReference type="SUPFAM" id="SSF56935">
    <property type="entry name" value="Porins"/>
    <property type="match status" value="1"/>
</dbReference>
<dbReference type="EMBL" id="JAUEIE010000001">
    <property type="protein sequence ID" value="MDN0021681.1"/>
    <property type="molecule type" value="Genomic_DNA"/>
</dbReference>
<dbReference type="InterPro" id="IPR012910">
    <property type="entry name" value="Plug_dom"/>
</dbReference>
<reference evidence="12" key="1">
    <citation type="submission" date="2023-06" db="EMBL/GenBank/DDBJ databases">
        <authorList>
            <person name="Zeman M."/>
            <person name="Kubasova T."/>
            <person name="Jahodarova E."/>
            <person name="Nykrynova M."/>
            <person name="Rychlik I."/>
        </authorList>
    </citation>
    <scope>NUCLEOTIDE SEQUENCE</scope>
    <source>
        <strain evidence="12">ET15</strain>
        <strain evidence="11">ET37</strain>
    </source>
</reference>
<evidence type="ECO:0000259" key="10">
    <source>
        <dbReference type="Pfam" id="PF14905"/>
    </source>
</evidence>
<evidence type="ECO:0000313" key="12">
    <source>
        <dbReference type="EMBL" id="MDN0024177.1"/>
    </source>
</evidence>
<dbReference type="InterPro" id="IPR037066">
    <property type="entry name" value="Plug_dom_sf"/>
</dbReference>
<dbReference type="Pfam" id="PF14905">
    <property type="entry name" value="OMP_b-brl_3"/>
    <property type="match status" value="1"/>
</dbReference>
<comment type="caution">
    <text evidence="12">The sequence shown here is derived from an EMBL/GenBank/DDBJ whole genome shotgun (WGS) entry which is preliminary data.</text>
</comment>
<evidence type="ECO:0000256" key="7">
    <source>
        <dbReference type="ARBA" id="ARBA00023237"/>
    </source>
</evidence>